<dbReference type="SUPFAM" id="SSF53850">
    <property type="entry name" value="Periplasmic binding protein-like II"/>
    <property type="match status" value="1"/>
</dbReference>
<dbReference type="EMBL" id="JAVDWE010000004">
    <property type="protein sequence ID" value="MDR7094044.1"/>
    <property type="molecule type" value="Genomic_DNA"/>
</dbReference>
<keyword evidence="4" id="KW-1185">Reference proteome</keyword>
<dbReference type="Proteomes" id="UP001265550">
    <property type="component" value="Unassembled WGS sequence"/>
</dbReference>
<dbReference type="InterPro" id="IPR005064">
    <property type="entry name" value="BUG"/>
</dbReference>
<dbReference type="InterPro" id="IPR042100">
    <property type="entry name" value="Bug_dom1"/>
</dbReference>
<dbReference type="PANTHER" id="PTHR42928">
    <property type="entry name" value="TRICARBOXYLATE-BINDING PROTEIN"/>
    <property type="match status" value="1"/>
</dbReference>
<evidence type="ECO:0000256" key="1">
    <source>
        <dbReference type="ARBA" id="ARBA00006987"/>
    </source>
</evidence>
<evidence type="ECO:0000313" key="4">
    <source>
        <dbReference type="Proteomes" id="UP001265550"/>
    </source>
</evidence>
<gene>
    <name evidence="3" type="ORF">J2X09_001782</name>
</gene>
<sequence length="333" mass="34937">MKITHAFLPRMHRRCAIALLLTAGSALAQEPPRPGKYPERAVRLVVPFPAGGTSDIVARLIADKASLTTGQPWIVDNKPGAGAAIGTLHVVKAPADGYTILLGAAGPIAMSPHISKVGYDVERDLAPVVNIAAVPNLVAVHPSVKAASLSELVALTRQSATHFNYASAGNGTTAHFAGELFKSLSGAEATHIPYKGTSAAMVDLVSGQVQFAIDNLPAMLPFVQSGQLRPLAVTGTERSTAAPGVPTSAEAGMPNLIVKGWFGIFAPKSTPPQIVNYLAQEITRIVNTPEMLAALRKNGAEPEVRGPEAFAAFVREDNARWADVALKAKLRTD</sequence>
<feature type="chain" id="PRO_5046943493" evidence="2">
    <location>
        <begin position="29"/>
        <end position="333"/>
    </location>
</feature>
<comment type="similarity">
    <text evidence="1">Belongs to the UPF0065 (bug) family.</text>
</comment>
<protein>
    <submittedName>
        <fullName evidence="3">Tripartite-type tricarboxylate transporter receptor subunit TctC</fullName>
    </submittedName>
</protein>
<dbReference type="PIRSF" id="PIRSF017082">
    <property type="entry name" value="YflP"/>
    <property type="match status" value="1"/>
</dbReference>
<feature type="signal peptide" evidence="2">
    <location>
        <begin position="1"/>
        <end position="28"/>
    </location>
</feature>
<name>A0ABU1V9A5_9BURK</name>
<accession>A0ABU1V9A5</accession>
<keyword evidence="2" id="KW-0732">Signal</keyword>
<evidence type="ECO:0000313" key="3">
    <source>
        <dbReference type="EMBL" id="MDR7094044.1"/>
    </source>
</evidence>
<keyword evidence="3" id="KW-0675">Receptor</keyword>
<proteinExistence type="inferred from homology"/>
<dbReference type="RefSeq" id="WP_204733236.1">
    <property type="nucleotide sequence ID" value="NZ_JAVDWE010000004.1"/>
</dbReference>
<dbReference type="Pfam" id="PF03401">
    <property type="entry name" value="TctC"/>
    <property type="match status" value="1"/>
</dbReference>
<evidence type="ECO:0000256" key="2">
    <source>
        <dbReference type="SAM" id="SignalP"/>
    </source>
</evidence>
<dbReference type="Gene3D" id="3.40.190.10">
    <property type="entry name" value="Periplasmic binding protein-like II"/>
    <property type="match status" value="1"/>
</dbReference>
<dbReference type="CDD" id="cd07012">
    <property type="entry name" value="PBP2_Bug_TTT"/>
    <property type="match status" value="1"/>
</dbReference>
<dbReference type="Gene3D" id="3.40.190.150">
    <property type="entry name" value="Bordetella uptake gene, domain 1"/>
    <property type="match status" value="1"/>
</dbReference>
<dbReference type="PANTHER" id="PTHR42928:SF5">
    <property type="entry name" value="BLR1237 PROTEIN"/>
    <property type="match status" value="1"/>
</dbReference>
<organism evidence="3 4">
    <name type="scientific">Hydrogenophaga laconesensis</name>
    <dbReference type="NCBI Taxonomy" id="1805971"/>
    <lineage>
        <taxon>Bacteria</taxon>
        <taxon>Pseudomonadati</taxon>
        <taxon>Pseudomonadota</taxon>
        <taxon>Betaproteobacteria</taxon>
        <taxon>Burkholderiales</taxon>
        <taxon>Comamonadaceae</taxon>
        <taxon>Hydrogenophaga</taxon>
    </lineage>
</organism>
<comment type="caution">
    <text evidence="3">The sequence shown here is derived from an EMBL/GenBank/DDBJ whole genome shotgun (WGS) entry which is preliminary data.</text>
</comment>
<reference evidence="3 4" key="1">
    <citation type="submission" date="2023-07" db="EMBL/GenBank/DDBJ databases">
        <title>Sorghum-associated microbial communities from plants grown in Nebraska, USA.</title>
        <authorList>
            <person name="Schachtman D."/>
        </authorList>
    </citation>
    <scope>NUCLEOTIDE SEQUENCE [LARGE SCALE GENOMIC DNA]</scope>
    <source>
        <strain evidence="3 4">BE240</strain>
    </source>
</reference>